<proteinExistence type="predicted"/>
<dbReference type="EMBL" id="AP012338">
    <property type="protein sequence ID" value="BAM03365.1"/>
    <property type="molecule type" value="Genomic_DNA"/>
</dbReference>
<feature type="compositionally biased region" description="Low complexity" evidence="1">
    <location>
        <begin position="712"/>
        <end position="729"/>
    </location>
</feature>
<accession>I0IDM7</accession>
<dbReference type="OrthoDB" id="7941246at2"/>
<dbReference type="RefSeq" id="WP_014436584.1">
    <property type="nucleotide sequence ID" value="NC_017080.1"/>
</dbReference>
<protein>
    <recommendedName>
        <fullName evidence="5">DUF4175 family protein</fullName>
    </recommendedName>
</protein>
<feature type="transmembrane region" description="Helical" evidence="2">
    <location>
        <begin position="70"/>
        <end position="87"/>
    </location>
</feature>
<feature type="transmembrane region" description="Helical" evidence="2">
    <location>
        <begin position="37"/>
        <end position="58"/>
    </location>
</feature>
<keyword evidence="2" id="KW-1133">Transmembrane helix</keyword>
<evidence type="ECO:0000256" key="2">
    <source>
        <dbReference type="SAM" id="Phobius"/>
    </source>
</evidence>
<reference evidence="3 4" key="1">
    <citation type="submission" date="2012-02" db="EMBL/GenBank/DDBJ databases">
        <title>Complete genome sequence of Phycisphaera mikurensis NBRC 102666.</title>
        <authorList>
            <person name="Ankai A."/>
            <person name="Hosoyama A."/>
            <person name="Terui Y."/>
            <person name="Sekine M."/>
            <person name="Fukai R."/>
            <person name="Kato Y."/>
            <person name="Nakamura S."/>
            <person name="Yamada-Narita S."/>
            <person name="Kawakoshi A."/>
            <person name="Fukunaga Y."/>
            <person name="Yamazaki S."/>
            <person name="Fujita N."/>
        </authorList>
    </citation>
    <scope>NUCLEOTIDE SEQUENCE [LARGE SCALE GENOMIC DNA]</scope>
    <source>
        <strain evidence="4">NBRC 102666 / KCTC 22515 / FYK2301M01</strain>
    </source>
</reference>
<evidence type="ECO:0008006" key="5">
    <source>
        <dbReference type="Google" id="ProtNLM"/>
    </source>
</evidence>
<feature type="region of interest" description="Disordered" evidence="1">
    <location>
        <begin position="688"/>
        <end position="729"/>
    </location>
</feature>
<dbReference type="STRING" id="1142394.PSMK_12060"/>
<keyword evidence="2" id="KW-0812">Transmembrane</keyword>
<gene>
    <name evidence="3" type="ordered locus">PSMK_12060</name>
</gene>
<name>I0IDM7_PHYMF</name>
<evidence type="ECO:0000313" key="3">
    <source>
        <dbReference type="EMBL" id="BAM03365.1"/>
    </source>
</evidence>
<organism evidence="3 4">
    <name type="scientific">Phycisphaera mikurensis (strain NBRC 102666 / KCTC 22515 / FYK2301M01)</name>
    <dbReference type="NCBI Taxonomy" id="1142394"/>
    <lineage>
        <taxon>Bacteria</taxon>
        <taxon>Pseudomonadati</taxon>
        <taxon>Planctomycetota</taxon>
        <taxon>Phycisphaerae</taxon>
        <taxon>Phycisphaerales</taxon>
        <taxon>Phycisphaeraceae</taxon>
        <taxon>Phycisphaera</taxon>
    </lineage>
</organism>
<feature type="transmembrane region" description="Helical" evidence="2">
    <location>
        <begin position="168"/>
        <end position="187"/>
    </location>
</feature>
<dbReference type="KEGG" id="phm:PSMK_12060"/>
<dbReference type="HOGENOM" id="CLU_290499_0_0_0"/>
<keyword evidence="2" id="KW-0472">Membrane</keyword>
<evidence type="ECO:0000313" key="4">
    <source>
        <dbReference type="Proteomes" id="UP000007881"/>
    </source>
</evidence>
<dbReference type="AlphaFoldDB" id="I0IDM7"/>
<sequence>MTLAHTNPMGAEAAVARPARLDAAAEAYASRVRLIGLAARAWGAAAGSAAGLLGWLLLDLALPVPAPLRLLALPVMVAGGWAGWRLAADDRDAAERGVEALERAAGVRGDGRFRGADELARPDAAGAAGLRRRAIKRGDAAAAGLGDAAALADTAPARRARGWLGETLLLAALFVVLLPTAAAVSLGRMVRPLTELPGWTPHAFAVEPRRPLVAGEPATLEVTIRDAWPWWVSMLGLAPEHDSGERSRPAVRASLILGDAAEPVPLTRVGVAWGGASEKDQPGVRRFRGRVAAPVAATLHARVESDLGGGRWVSLPVDVSPRVVGGTVTLTPPAYTGRPAKTVRIPAPFVPDAEDAETLPPHLKLRALAGTTVEIAVETRVPLAEISAGPAGVEPTAGWVEGRGATRAIHRSEVTESGDFRVALASALAGGEATEALRLRIDAVPDAPPVAAVGLEPPVVRLAVSQTLDVPLSLRDDVAVAGAGYAEERGVLAAPEEAARPGLSPERDLAIEGSPLAGPGDATAGVSIIPAAMGLVPGDYVRGRVVAEDNRPTALGGSQRSEPAEFGVLIVSDEEMKELLREQRRAADLLEEQRALDDAVSLLDAERERLAETLAGLAARAEAGGDAASLAADREAAAAALRRLTAASDALAEAFEKRADRLKGYGFEASLAAGDRETADAIRDLAAAAQRAAGEQEDVAEPAPDGPPQAPGAPGSVGASADPAGPSASEELADGAYALRPASDAATPAQHDLRRLAAADELFGLRDRLMTSIREQRAIADEAAALRGKPAGEQRDAAYAAVAERQEALEQELYVTIDALRGAAEASVERVPKLSAQAADIADAVEALALEPAFDEAIASAASGSAGPAAAATAEIATALASLVQQVRVGPGQPCDDVCLTLTEAQMQAALDEMAGSRPRPGPGGRGTGTGRGQPGFLASGSGVGTGAAGSAAGLAPGAATAAALAGVHAALAGVPVDGAGSGPGSGRGPGDAGGVALAGEVFSESIEAGVSAPADAASARTAGVAPRYRADAAAYFQRLADEADTSSAETTP</sequence>
<keyword evidence="4" id="KW-1185">Reference proteome</keyword>
<dbReference type="Proteomes" id="UP000007881">
    <property type="component" value="Chromosome"/>
</dbReference>
<evidence type="ECO:0000256" key="1">
    <source>
        <dbReference type="SAM" id="MobiDB-lite"/>
    </source>
</evidence>
<feature type="compositionally biased region" description="Gly residues" evidence="1">
    <location>
        <begin position="923"/>
        <end position="934"/>
    </location>
</feature>
<feature type="region of interest" description="Disordered" evidence="1">
    <location>
        <begin position="913"/>
        <end position="942"/>
    </location>
</feature>
<dbReference type="eggNOG" id="COG0419">
    <property type="taxonomic scope" value="Bacteria"/>
</dbReference>